<reference evidence="1" key="1">
    <citation type="submission" date="2020-02" db="EMBL/GenBank/DDBJ databases">
        <authorList>
            <person name="Meier V. D."/>
        </authorList>
    </citation>
    <scope>NUCLEOTIDE SEQUENCE</scope>
    <source>
        <strain evidence="1">AVDCRST_MAG49</strain>
    </source>
</reference>
<dbReference type="AlphaFoldDB" id="A0A6J4VCD2"/>
<organism evidence="1">
    <name type="scientific">uncultured Thermomicrobiales bacterium</name>
    <dbReference type="NCBI Taxonomy" id="1645740"/>
    <lineage>
        <taxon>Bacteria</taxon>
        <taxon>Pseudomonadati</taxon>
        <taxon>Thermomicrobiota</taxon>
        <taxon>Thermomicrobia</taxon>
        <taxon>Thermomicrobiales</taxon>
        <taxon>environmental samples</taxon>
    </lineage>
</organism>
<sequence>MFLGWYDPDKKYPTRLKLAEALARYEEKFGVVAEACLTNTLDAAELAADPEAARLPIKGVNYIPRYTYYVGVEDPVTLAVPFPTDFEPQAA</sequence>
<gene>
    <name evidence="1" type="ORF">AVDCRST_MAG49-3993</name>
</gene>
<protein>
    <submittedName>
        <fullName evidence="1">Uncharacterized protein</fullName>
    </submittedName>
</protein>
<accession>A0A6J4VCD2</accession>
<evidence type="ECO:0000313" key="1">
    <source>
        <dbReference type="EMBL" id="CAA9574784.1"/>
    </source>
</evidence>
<proteinExistence type="predicted"/>
<dbReference type="EMBL" id="CADCWG010000291">
    <property type="protein sequence ID" value="CAA9574784.1"/>
    <property type="molecule type" value="Genomic_DNA"/>
</dbReference>
<name>A0A6J4VCD2_9BACT</name>